<dbReference type="InterPro" id="IPR007546">
    <property type="entry name" value="DUF503"/>
</dbReference>
<dbReference type="Pfam" id="PF04456">
    <property type="entry name" value="DUF503"/>
    <property type="match status" value="1"/>
</dbReference>
<name>A0A645ECJ4_9ZZZZ</name>
<accession>A0A645ECJ4</accession>
<dbReference type="PANTHER" id="PTHR36441:SF1">
    <property type="entry name" value="DUF503 DOMAIN-CONTAINING PROTEIN"/>
    <property type="match status" value="1"/>
</dbReference>
<dbReference type="PANTHER" id="PTHR36441">
    <property type="entry name" value="HYPOTHETICAL CYTOSOLIC PROTEIN"/>
    <property type="match status" value="1"/>
</dbReference>
<organism evidence="1">
    <name type="scientific">bioreactor metagenome</name>
    <dbReference type="NCBI Taxonomy" id="1076179"/>
    <lineage>
        <taxon>unclassified sequences</taxon>
        <taxon>metagenomes</taxon>
        <taxon>ecological metagenomes</taxon>
    </lineage>
</organism>
<dbReference type="SUPFAM" id="SSF103007">
    <property type="entry name" value="Hypothetical protein TT1725"/>
    <property type="match status" value="1"/>
</dbReference>
<evidence type="ECO:0000313" key="1">
    <source>
        <dbReference type="EMBL" id="MPM99205.1"/>
    </source>
</evidence>
<proteinExistence type="predicted"/>
<gene>
    <name evidence="1" type="ORF">SDC9_146396</name>
</gene>
<dbReference type="EMBL" id="VSSQ01045313">
    <property type="protein sequence ID" value="MPM99205.1"/>
    <property type="molecule type" value="Genomic_DNA"/>
</dbReference>
<protein>
    <recommendedName>
        <fullName evidence="2">DUF503 domain-containing protein</fullName>
    </recommendedName>
</protein>
<evidence type="ECO:0008006" key="2">
    <source>
        <dbReference type="Google" id="ProtNLM"/>
    </source>
</evidence>
<dbReference type="AlphaFoldDB" id="A0A645ECJ4"/>
<reference evidence="1" key="1">
    <citation type="submission" date="2019-08" db="EMBL/GenBank/DDBJ databases">
        <authorList>
            <person name="Kucharzyk K."/>
            <person name="Murdoch R.W."/>
            <person name="Higgins S."/>
            <person name="Loffler F."/>
        </authorList>
    </citation>
    <scope>NUCLEOTIDE SEQUENCE</scope>
</reference>
<dbReference type="Gene3D" id="3.30.70.1120">
    <property type="entry name" value="TT1725-like"/>
    <property type="match status" value="1"/>
</dbReference>
<sequence>MLTLLTLKMFLPGCGSLKEKRGRLQPILKRIHKEFNLSVSEIGLQDVWQSAWLGFAVVSNDAVHNQQVLQSVINFIELNWPDERVTETHIEAR</sequence>
<dbReference type="InterPro" id="IPR036746">
    <property type="entry name" value="TT1725-like_sf"/>
</dbReference>
<comment type="caution">
    <text evidence="1">The sequence shown here is derived from an EMBL/GenBank/DDBJ whole genome shotgun (WGS) entry which is preliminary data.</text>
</comment>